<keyword evidence="10" id="KW-1185">Reference proteome</keyword>
<dbReference type="STRING" id="692275.N1QJ41"/>
<comment type="subcellular location">
    <subcellularLocation>
        <location evidence="1">Membrane</location>
        <topology evidence="1">Single-pass type II membrane protein</topology>
    </subcellularLocation>
</comment>
<dbReference type="PANTHER" id="PTHR23033">
    <property type="entry name" value="BETA1,3-GALACTOSYLTRANSFERASE"/>
    <property type="match status" value="1"/>
</dbReference>
<accession>N1QJ41</accession>
<dbReference type="eggNOG" id="KOG2246">
    <property type="taxonomic scope" value="Eukaryota"/>
</dbReference>
<keyword evidence="3 8" id="KW-0812">Transmembrane</keyword>
<dbReference type="GO" id="GO:0016020">
    <property type="term" value="C:membrane"/>
    <property type="evidence" value="ECO:0007669"/>
    <property type="project" value="UniProtKB-SubCell"/>
</dbReference>
<evidence type="ECO:0000256" key="8">
    <source>
        <dbReference type="SAM" id="Phobius"/>
    </source>
</evidence>
<dbReference type="InterPro" id="IPR026050">
    <property type="entry name" value="C1GALT1/C1GALT1_chp1"/>
</dbReference>
<dbReference type="AlphaFoldDB" id="N1QJ41"/>
<dbReference type="Gene3D" id="3.90.550.50">
    <property type="match status" value="1"/>
</dbReference>
<dbReference type="Proteomes" id="UP000016931">
    <property type="component" value="Unassembled WGS sequence"/>
</dbReference>
<keyword evidence="5 8" id="KW-1133">Transmembrane helix</keyword>
<organism evidence="9 10">
    <name type="scientific">Sphaerulina musiva (strain SO2202)</name>
    <name type="common">Poplar stem canker fungus</name>
    <name type="synonym">Septoria musiva</name>
    <dbReference type="NCBI Taxonomy" id="692275"/>
    <lineage>
        <taxon>Eukaryota</taxon>
        <taxon>Fungi</taxon>
        <taxon>Dikarya</taxon>
        <taxon>Ascomycota</taxon>
        <taxon>Pezizomycotina</taxon>
        <taxon>Dothideomycetes</taxon>
        <taxon>Dothideomycetidae</taxon>
        <taxon>Mycosphaerellales</taxon>
        <taxon>Mycosphaerellaceae</taxon>
        <taxon>Sphaerulina</taxon>
    </lineage>
</organism>
<evidence type="ECO:0000256" key="2">
    <source>
        <dbReference type="ARBA" id="ARBA00006462"/>
    </source>
</evidence>
<gene>
    <name evidence="9" type="ORF">SEPMUDRAFT_57457</name>
</gene>
<evidence type="ECO:0000256" key="1">
    <source>
        <dbReference type="ARBA" id="ARBA00004606"/>
    </source>
</evidence>
<comment type="similarity">
    <text evidence="2">Belongs to the glycosyltransferase 31 family. Beta3-Gal-T subfamily.</text>
</comment>
<protein>
    <submittedName>
        <fullName evidence="9">Glycosyltransferase family 31 protein</fullName>
    </submittedName>
</protein>
<proteinExistence type="inferred from homology"/>
<feature type="region of interest" description="Disordered" evidence="7">
    <location>
        <begin position="62"/>
        <end position="92"/>
    </location>
</feature>
<feature type="transmembrane region" description="Helical" evidence="8">
    <location>
        <begin position="21"/>
        <end position="41"/>
    </location>
</feature>
<evidence type="ECO:0000256" key="7">
    <source>
        <dbReference type="SAM" id="MobiDB-lite"/>
    </source>
</evidence>
<dbReference type="EMBL" id="KB456260">
    <property type="protein sequence ID" value="EMF17246.1"/>
    <property type="molecule type" value="Genomic_DNA"/>
</dbReference>
<reference evidence="9 10" key="1">
    <citation type="journal article" date="2012" name="PLoS Pathog.">
        <title>Diverse lifestyles and strategies of plant pathogenesis encoded in the genomes of eighteen Dothideomycetes fungi.</title>
        <authorList>
            <person name="Ohm R.A."/>
            <person name="Feau N."/>
            <person name="Henrissat B."/>
            <person name="Schoch C.L."/>
            <person name="Horwitz B.A."/>
            <person name="Barry K.W."/>
            <person name="Condon B.J."/>
            <person name="Copeland A.C."/>
            <person name="Dhillon B."/>
            <person name="Glaser F."/>
            <person name="Hesse C.N."/>
            <person name="Kosti I."/>
            <person name="LaButti K."/>
            <person name="Lindquist E.A."/>
            <person name="Lucas S."/>
            <person name="Salamov A.A."/>
            <person name="Bradshaw R.E."/>
            <person name="Ciuffetti L."/>
            <person name="Hamelin R.C."/>
            <person name="Kema G.H.J."/>
            <person name="Lawrence C."/>
            <person name="Scott J.A."/>
            <person name="Spatafora J.W."/>
            <person name="Turgeon B.G."/>
            <person name="de Wit P.J.G.M."/>
            <person name="Zhong S."/>
            <person name="Goodwin S.B."/>
            <person name="Grigoriev I.V."/>
        </authorList>
    </citation>
    <scope>NUCLEOTIDE SEQUENCE [LARGE SCALE GENOMIC DNA]</scope>
    <source>
        <strain evidence="9 10">SO2202</strain>
    </source>
</reference>
<evidence type="ECO:0000313" key="9">
    <source>
        <dbReference type="EMBL" id="EMF17246.1"/>
    </source>
</evidence>
<dbReference type="GO" id="GO:0016740">
    <property type="term" value="F:transferase activity"/>
    <property type="evidence" value="ECO:0007669"/>
    <property type="project" value="UniProtKB-KW"/>
</dbReference>
<evidence type="ECO:0000256" key="3">
    <source>
        <dbReference type="ARBA" id="ARBA00022692"/>
    </source>
</evidence>
<keyword evidence="6 8" id="KW-0472">Membrane</keyword>
<evidence type="ECO:0000256" key="6">
    <source>
        <dbReference type="ARBA" id="ARBA00023136"/>
    </source>
</evidence>
<dbReference type="HOGENOM" id="CLU_022549_3_1_1"/>
<dbReference type="GeneID" id="27906574"/>
<dbReference type="RefSeq" id="XP_016765367.1">
    <property type="nucleotide sequence ID" value="XM_016909437.1"/>
</dbReference>
<name>N1QJ41_SPHMS</name>
<evidence type="ECO:0000256" key="5">
    <source>
        <dbReference type="ARBA" id="ARBA00022989"/>
    </source>
</evidence>
<sequence>MADRRFSQRGNSSILVLRQRAPRRLLIILAAVVTAVCWISVRDRSAATSTGAAVFTHERTTEQVVDHHHHHHHQQQQQQHHDTIPGTGDLPCRNLPTANDSVVIFKTGGTELAHKLPVHLNTSLRCFPNHMIFSDYEETFEGHHIYDALESVNPVTKSQHPDFELWRRLQDGGGRRALQPHELSGQISPRGTNFGKNDNPGWRLDKWKFLPMVNRTLYEWPDQKWYIFLETDTYVHWQTLLNYLAALDHTRPYYIGAPMWIGDVMFAHGGTGYVISKPALESVVSMFNGHQSEWEWFANEFWAGDGILGKAMSDSGTNLTQAWPIFQGDDIGSIDWTRIDGSQRLWCAPTVSYHHLVPHVVEDLWRWEMEWLAQIDEPEAVLHHHDMYKMYVLPRTLGSKLDWDNSSPDDYGPVEDLEACRVICEALDVCIQYSLSTESRCRLSKKPHLGERVKGVESGWIAERMIQFADDQPPCRNGGEEWITD</sequence>
<dbReference type="OrthoDB" id="414175at2759"/>
<keyword evidence="4" id="KW-0735">Signal-anchor</keyword>
<evidence type="ECO:0000256" key="4">
    <source>
        <dbReference type="ARBA" id="ARBA00022968"/>
    </source>
</evidence>
<dbReference type="PANTHER" id="PTHR23033:SF47">
    <property type="entry name" value="APPLE DOMAIN-CONTAINING PROTEIN-RELATED"/>
    <property type="match status" value="1"/>
</dbReference>
<dbReference type="OMA" id="FYRKPWC"/>
<keyword evidence="9" id="KW-0808">Transferase</keyword>
<evidence type="ECO:0000313" key="10">
    <source>
        <dbReference type="Proteomes" id="UP000016931"/>
    </source>
</evidence>